<feature type="transmembrane region" description="Helical" evidence="2">
    <location>
        <begin position="36"/>
        <end position="56"/>
    </location>
</feature>
<accession>A0ABU1J1X2</accession>
<feature type="compositionally biased region" description="Polar residues" evidence="1">
    <location>
        <begin position="84"/>
        <end position="113"/>
    </location>
</feature>
<organism evidence="3 4">
    <name type="scientific">Paenibacillus hunanensis</name>
    <dbReference type="NCBI Taxonomy" id="539262"/>
    <lineage>
        <taxon>Bacteria</taxon>
        <taxon>Bacillati</taxon>
        <taxon>Bacillota</taxon>
        <taxon>Bacilli</taxon>
        <taxon>Bacillales</taxon>
        <taxon>Paenibacillaceae</taxon>
        <taxon>Paenibacillus</taxon>
    </lineage>
</organism>
<evidence type="ECO:0000256" key="1">
    <source>
        <dbReference type="SAM" id="MobiDB-lite"/>
    </source>
</evidence>
<proteinExistence type="predicted"/>
<comment type="caution">
    <text evidence="3">The sequence shown here is derived from an EMBL/GenBank/DDBJ whole genome shotgun (WGS) entry which is preliminary data.</text>
</comment>
<evidence type="ECO:0008006" key="5">
    <source>
        <dbReference type="Google" id="ProtNLM"/>
    </source>
</evidence>
<name>A0ABU1J1X2_9BACL</name>
<keyword evidence="2" id="KW-0812">Transmembrane</keyword>
<evidence type="ECO:0000256" key="2">
    <source>
        <dbReference type="SAM" id="Phobius"/>
    </source>
</evidence>
<keyword evidence="2" id="KW-0472">Membrane</keyword>
<dbReference type="RefSeq" id="WP_188775200.1">
    <property type="nucleotide sequence ID" value="NZ_BMMB01000004.1"/>
</dbReference>
<dbReference type="EMBL" id="JAVDQH010000015">
    <property type="protein sequence ID" value="MDR6245493.1"/>
    <property type="molecule type" value="Genomic_DNA"/>
</dbReference>
<feature type="region of interest" description="Disordered" evidence="1">
    <location>
        <begin position="62"/>
        <end position="139"/>
    </location>
</feature>
<sequence length="139" mass="15247">MMRKSPLQAIFVAVMALLALVGLAWGVYRMIFMPSTFDWSGIIVTLVLLGVVLYALRSSPAFQGGRKQPKIKPSARTMAKVKAQQGNYKNVSKSSPFAKTNPSGRSNATSTGSKPKKNYPFQVIQGNKGKDDEEIPKFH</sequence>
<reference evidence="3 4" key="1">
    <citation type="submission" date="2023-07" db="EMBL/GenBank/DDBJ databases">
        <title>Genomic Encyclopedia of Type Strains, Phase IV (KMG-IV): sequencing the most valuable type-strain genomes for metagenomic binning, comparative biology and taxonomic classification.</title>
        <authorList>
            <person name="Goeker M."/>
        </authorList>
    </citation>
    <scope>NUCLEOTIDE SEQUENCE [LARGE SCALE GENOMIC DNA]</scope>
    <source>
        <strain evidence="3 4">DSM 22170</strain>
    </source>
</reference>
<keyword evidence="4" id="KW-1185">Reference proteome</keyword>
<feature type="compositionally biased region" description="Basic and acidic residues" evidence="1">
    <location>
        <begin position="128"/>
        <end position="139"/>
    </location>
</feature>
<gene>
    <name evidence="3" type="ORF">JOC58_003406</name>
</gene>
<protein>
    <recommendedName>
        <fullName evidence="5">DUF2207 domain-containing protein</fullName>
    </recommendedName>
</protein>
<keyword evidence="2" id="KW-1133">Transmembrane helix</keyword>
<evidence type="ECO:0000313" key="4">
    <source>
        <dbReference type="Proteomes" id="UP001185028"/>
    </source>
</evidence>
<evidence type="ECO:0000313" key="3">
    <source>
        <dbReference type="EMBL" id="MDR6245493.1"/>
    </source>
</evidence>
<dbReference type="Proteomes" id="UP001185028">
    <property type="component" value="Unassembled WGS sequence"/>
</dbReference>